<sequence>MTDTATLRELHSELVDNRDKFEGQISHSREIAYSDWGLQYSVYGKSVDSDQEMHWLFKNDPATEKKYATPSVGSIFSYSDGSPAYLYGEHIEVMWWESSPQEEVQACRDDLEKAQEEGGTLSMMNETDLDSLVEVPQTLARTRETLQDARSTFETRKAEAETLSGAGGPWSGGGYTNYTTALSAYISRFDTMISDIDNLMDAHPPLVDRVVDLCNAVLQVYIDSVDECIGLLKGGISLTSGVPSWQSAASAALDVIGDAVTKHHEELQEKLTELRDTFEFQALVDTASNIDLGPWPLPQGIDNTWTD</sequence>
<dbReference type="EMBL" id="NMVI01000011">
    <property type="protein sequence ID" value="OYN88872.1"/>
    <property type="molecule type" value="Genomic_DNA"/>
</dbReference>
<evidence type="ECO:0000313" key="2">
    <source>
        <dbReference type="Proteomes" id="UP000216533"/>
    </source>
</evidence>
<accession>A0A255EHH3</accession>
<organism evidence="1 2">
    <name type="scientific">Parenemella sanctibonifatiensis</name>
    <dbReference type="NCBI Taxonomy" id="2016505"/>
    <lineage>
        <taxon>Bacteria</taxon>
        <taxon>Bacillati</taxon>
        <taxon>Actinomycetota</taxon>
        <taxon>Actinomycetes</taxon>
        <taxon>Propionibacteriales</taxon>
        <taxon>Propionibacteriaceae</taxon>
        <taxon>Parenemella</taxon>
    </lineage>
</organism>
<dbReference type="RefSeq" id="WP_094450087.1">
    <property type="nucleotide sequence ID" value="NZ_NMVI01000011.1"/>
</dbReference>
<evidence type="ECO:0000313" key="1">
    <source>
        <dbReference type="EMBL" id="OYN88872.1"/>
    </source>
</evidence>
<reference evidence="1 2" key="1">
    <citation type="submission" date="2017-07" db="EMBL/GenBank/DDBJ databases">
        <title>Draft whole genome sequences of clinical Proprionibacteriaceae strains.</title>
        <authorList>
            <person name="Bernier A.-M."/>
            <person name="Bernard K."/>
            <person name="Domingo M.-C."/>
        </authorList>
    </citation>
    <scope>NUCLEOTIDE SEQUENCE [LARGE SCALE GENOMIC DNA]</scope>
    <source>
        <strain evidence="1 2">NML 160184</strain>
    </source>
</reference>
<protein>
    <submittedName>
        <fullName evidence="1">Uncharacterized protein</fullName>
    </submittedName>
</protein>
<proteinExistence type="predicted"/>
<gene>
    <name evidence="1" type="ORF">CGZ92_04000</name>
</gene>
<name>A0A255EHH3_9ACTN</name>
<comment type="caution">
    <text evidence="1">The sequence shown here is derived from an EMBL/GenBank/DDBJ whole genome shotgun (WGS) entry which is preliminary data.</text>
</comment>
<dbReference type="Proteomes" id="UP000216533">
    <property type="component" value="Unassembled WGS sequence"/>
</dbReference>
<dbReference type="AlphaFoldDB" id="A0A255EHH3"/>